<evidence type="ECO:0000259" key="5">
    <source>
        <dbReference type="PROSITE" id="PS51192"/>
    </source>
</evidence>
<reference evidence="6 7" key="1">
    <citation type="journal article" date="2012" name="Stand. Genomic Sci.">
        <title>Genome sequence of the orange-pigmented seawater bacterium Owenweeksia hongkongensis type strain (UST20020801(T)).</title>
        <authorList>
            <person name="Riedel T."/>
            <person name="Held B."/>
            <person name="Nolan M."/>
            <person name="Lucas S."/>
            <person name="Lapidus A."/>
            <person name="Tice H."/>
            <person name="Del Rio T.G."/>
            <person name="Cheng J.F."/>
            <person name="Han C."/>
            <person name="Tapia R."/>
            <person name="Goodwin L.A."/>
            <person name="Pitluck S."/>
            <person name="Liolios K."/>
            <person name="Mavromatis K."/>
            <person name="Pagani I."/>
            <person name="Ivanova N."/>
            <person name="Mikhailova N."/>
            <person name="Pati A."/>
            <person name="Chen A."/>
            <person name="Palaniappan K."/>
            <person name="Rohde M."/>
            <person name="Tindall B.J."/>
            <person name="Detter J.C."/>
            <person name="Goker M."/>
            <person name="Woyke T."/>
            <person name="Bristow J."/>
            <person name="Eisen J.A."/>
            <person name="Markowitz V."/>
            <person name="Hugenholtz P."/>
            <person name="Klenk H.P."/>
            <person name="Kyrpides N.C."/>
        </authorList>
    </citation>
    <scope>NUCLEOTIDE SEQUENCE</scope>
    <source>
        <strain evidence="7">DSM 17368 / JCM 12287 / NRRL B-23963</strain>
    </source>
</reference>
<proteinExistence type="predicted"/>
<evidence type="ECO:0000256" key="1">
    <source>
        <dbReference type="ARBA" id="ARBA00022741"/>
    </source>
</evidence>
<dbReference type="GO" id="GO:0005524">
    <property type="term" value="F:ATP binding"/>
    <property type="evidence" value="ECO:0007669"/>
    <property type="project" value="UniProtKB-KW"/>
</dbReference>
<evidence type="ECO:0000256" key="2">
    <source>
        <dbReference type="ARBA" id="ARBA00022801"/>
    </source>
</evidence>
<keyword evidence="1" id="KW-0547">Nucleotide-binding</keyword>
<dbReference type="PROSITE" id="PS51192">
    <property type="entry name" value="HELICASE_ATP_BIND_1"/>
    <property type="match status" value="1"/>
</dbReference>
<organism evidence="6 7">
    <name type="scientific">Owenweeksia hongkongensis (strain DSM 17368 / CIP 108786 / JCM 12287 / NRRL B-23963 / UST20020801)</name>
    <dbReference type="NCBI Taxonomy" id="926562"/>
    <lineage>
        <taxon>Bacteria</taxon>
        <taxon>Pseudomonadati</taxon>
        <taxon>Bacteroidota</taxon>
        <taxon>Flavobacteriia</taxon>
        <taxon>Flavobacteriales</taxon>
        <taxon>Owenweeksiaceae</taxon>
        <taxon>Owenweeksia</taxon>
    </lineage>
</organism>
<dbReference type="PANTHER" id="PTHR47960">
    <property type="entry name" value="DEAD-BOX ATP-DEPENDENT RNA HELICASE 50"/>
    <property type="match status" value="1"/>
</dbReference>
<keyword evidence="4" id="KW-0067">ATP-binding</keyword>
<dbReference type="GO" id="GO:0016787">
    <property type="term" value="F:hydrolase activity"/>
    <property type="evidence" value="ECO:0007669"/>
    <property type="project" value="UniProtKB-KW"/>
</dbReference>
<keyword evidence="2" id="KW-0378">Hydrolase</keyword>
<keyword evidence="7" id="KW-1185">Reference proteome</keyword>
<dbReference type="HOGENOM" id="CLU_109318_0_0_10"/>
<dbReference type="OrthoDB" id="1118340at2"/>
<dbReference type="SUPFAM" id="SSF52540">
    <property type="entry name" value="P-loop containing nucleoside triphosphate hydrolases"/>
    <property type="match status" value="1"/>
</dbReference>
<dbReference type="InterPro" id="IPR014001">
    <property type="entry name" value="Helicase_ATP-bd"/>
</dbReference>
<keyword evidence="3 6" id="KW-0347">Helicase</keyword>
<name>G8R572_OWEHD</name>
<dbReference type="EMBL" id="CP003156">
    <property type="protein sequence ID" value="AEV31083.1"/>
    <property type="molecule type" value="Genomic_DNA"/>
</dbReference>
<dbReference type="SMART" id="SM00487">
    <property type="entry name" value="DEXDc"/>
    <property type="match status" value="1"/>
</dbReference>
<dbReference type="Proteomes" id="UP000005631">
    <property type="component" value="Chromosome"/>
</dbReference>
<dbReference type="Pfam" id="PF00270">
    <property type="entry name" value="DEAD"/>
    <property type="match status" value="1"/>
</dbReference>
<dbReference type="AlphaFoldDB" id="G8R572"/>
<sequence>MFLKKMYPPVQQAVEEMQLEKANPFQKKLIGQIKSGGDVVAYADEEGGKSTALAIALAQLLEEEKDDVPRSVYLVPTNEKVEAMEELFSKICRHTSLRIVPINTKKNILDQKDEIYFGSDIVLAVPERLSELMSIEGLNAIDIKHVIIDDATSLMRHSTLTNIHRLLESFPKAQLVFCGTEPTDGIERYAANFMTFPTHINTSTSKK</sequence>
<dbReference type="STRING" id="926562.Oweho_0059"/>
<dbReference type="InterPro" id="IPR011545">
    <property type="entry name" value="DEAD/DEAH_box_helicase_dom"/>
</dbReference>
<accession>G8R572</accession>
<evidence type="ECO:0000313" key="6">
    <source>
        <dbReference type="EMBL" id="AEV31083.1"/>
    </source>
</evidence>
<evidence type="ECO:0000256" key="4">
    <source>
        <dbReference type="ARBA" id="ARBA00022840"/>
    </source>
</evidence>
<dbReference type="GO" id="GO:0004386">
    <property type="term" value="F:helicase activity"/>
    <property type="evidence" value="ECO:0007669"/>
    <property type="project" value="UniProtKB-KW"/>
</dbReference>
<dbReference type="eggNOG" id="COG0513">
    <property type="taxonomic scope" value="Bacteria"/>
</dbReference>
<dbReference type="Gene3D" id="3.40.50.300">
    <property type="entry name" value="P-loop containing nucleotide triphosphate hydrolases"/>
    <property type="match status" value="1"/>
</dbReference>
<dbReference type="GO" id="GO:0003676">
    <property type="term" value="F:nucleic acid binding"/>
    <property type="evidence" value="ECO:0007669"/>
    <property type="project" value="InterPro"/>
</dbReference>
<dbReference type="KEGG" id="oho:Oweho_0059"/>
<feature type="domain" description="Helicase ATP-binding" evidence="5">
    <location>
        <begin position="30"/>
        <end position="200"/>
    </location>
</feature>
<protein>
    <submittedName>
        <fullName evidence="6">DNA/RNA helicase, superfamily II</fullName>
    </submittedName>
</protein>
<dbReference type="InterPro" id="IPR027417">
    <property type="entry name" value="P-loop_NTPase"/>
</dbReference>
<evidence type="ECO:0000313" key="7">
    <source>
        <dbReference type="Proteomes" id="UP000005631"/>
    </source>
</evidence>
<dbReference type="RefSeq" id="WP_014200444.1">
    <property type="nucleotide sequence ID" value="NC_016599.1"/>
</dbReference>
<gene>
    <name evidence="6" type="ordered locus">Oweho_0059</name>
</gene>
<evidence type="ECO:0000256" key="3">
    <source>
        <dbReference type="ARBA" id="ARBA00022806"/>
    </source>
</evidence>